<dbReference type="InterPro" id="IPR005656">
    <property type="entry name" value="MmgE_PrpD"/>
</dbReference>
<name>A0ABX9EB42_9PSEU</name>
<dbReference type="EMBL" id="QLTT01000003">
    <property type="protein sequence ID" value="RAS67375.1"/>
    <property type="molecule type" value="Genomic_DNA"/>
</dbReference>
<evidence type="ECO:0000259" key="3">
    <source>
        <dbReference type="Pfam" id="PF19305"/>
    </source>
</evidence>
<dbReference type="PANTHER" id="PTHR16943:SF8">
    <property type="entry name" value="2-METHYLCITRATE DEHYDRATASE"/>
    <property type="match status" value="1"/>
</dbReference>
<evidence type="ECO:0000313" key="5">
    <source>
        <dbReference type="Proteomes" id="UP000248714"/>
    </source>
</evidence>
<comment type="similarity">
    <text evidence="1">Belongs to the PrpD family.</text>
</comment>
<organism evidence="4 5">
    <name type="scientific">Lentzea atacamensis</name>
    <dbReference type="NCBI Taxonomy" id="531938"/>
    <lineage>
        <taxon>Bacteria</taxon>
        <taxon>Bacillati</taxon>
        <taxon>Actinomycetota</taxon>
        <taxon>Actinomycetes</taxon>
        <taxon>Pseudonocardiales</taxon>
        <taxon>Pseudonocardiaceae</taxon>
        <taxon>Lentzea</taxon>
    </lineage>
</organism>
<accession>A0ABX9EB42</accession>
<evidence type="ECO:0000313" key="4">
    <source>
        <dbReference type="EMBL" id="RAS67375.1"/>
    </source>
</evidence>
<evidence type="ECO:0000259" key="2">
    <source>
        <dbReference type="Pfam" id="PF03972"/>
    </source>
</evidence>
<dbReference type="SUPFAM" id="SSF103378">
    <property type="entry name" value="2-methylcitrate dehydratase PrpD"/>
    <property type="match status" value="2"/>
</dbReference>
<dbReference type="Proteomes" id="UP000248714">
    <property type="component" value="Unassembled WGS sequence"/>
</dbReference>
<dbReference type="InterPro" id="IPR042188">
    <property type="entry name" value="MmgE/PrpD_sf_2"/>
</dbReference>
<dbReference type="InterPro" id="IPR045337">
    <property type="entry name" value="MmgE_PrpD_C"/>
</dbReference>
<proteinExistence type="inferred from homology"/>
<reference evidence="4 5" key="1">
    <citation type="submission" date="2018-06" db="EMBL/GenBank/DDBJ databases">
        <title>Genomic Encyclopedia of Type Strains, Phase IV (KMG-IV): sequencing the most valuable type-strain genomes for metagenomic binning, comparative biology and taxonomic classification.</title>
        <authorList>
            <person name="Goeker M."/>
        </authorList>
    </citation>
    <scope>NUCLEOTIDE SEQUENCE [LARGE SCALE GENOMIC DNA]</scope>
    <source>
        <strain evidence="4 5">DSM 45479</strain>
    </source>
</reference>
<dbReference type="InterPro" id="IPR045336">
    <property type="entry name" value="MmgE_PrpD_N"/>
</dbReference>
<dbReference type="InterPro" id="IPR036148">
    <property type="entry name" value="MmgE/PrpD_sf"/>
</dbReference>
<dbReference type="Gene3D" id="1.10.4100.10">
    <property type="entry name" value="2-methylcitrate dehydratase PrpD"/>
    <property type="match status" value="1"/>
</dbReference>
<dbReference type="Pfam" id="PF19305">
    <property type="entry name" value="MmgE_PrpD_C"/>
    <property type="match status" value="1"/>
</dbReference>
<comment type="caution">
    <text evidence="4">The sequence shown here is derived from an EMBL/GenBank/DDBJ whole genome shotgun (WGS) entry which is preliminary data.</text>
</comment>
<keyword evidence="5" id="KW-1185">Reference proteome</keyword>
<evidence type="ECO:0000256" key="1">
    <source>
        <dbReference type="ARBA" id="ARBA00006174"/>
    </source>
</evidence>
<feature type="domain" description="MmgE/PrpD C-terminal" evidence="3">
    <location>
        <begin position="138"/>
        <end position="237"/>
    </location>
</feature>
<gene>
    <name evidence="4" type="ORF">C8D87_103714</name>
</gene>
<dbReference type="InterPro" id="IPR042183">
    <property type="entry name" value="MmgE/PrpD_sf_1"/>
</dbReference>
<dbReference type="Pfam" id="PF03972">
    <property type="entry name" value="MmgE_PrpD_N"/>
    <property type="match status" value="1"/>
</dbReference>
<dbReference type="Gene3D" id="3.30.1330.120">
    <property type="entry name" value="2-methylcitrate dehydratase PrpD"/>
    <property type="match status" value="1"/>
</dbReference>
<dbReference type="PANTHER" id="PTHR16943">
    <property type="entry name" value="2-METHYLCITRATE DEHYDRATASE-RELATED"/>
    <property type="match status" value="1"/>
</dbReference>
<sequence length="269" mass="28780">MVRYLDFNDGYIGLEPGHPSDNIPACLAVAEAEGRTGRDLVTAVALGYEVQVQLQDAANLYRRGWDHVNYVLVSATLAAGKLTGLDAGQLTQAVNIAMNGHTWAGRSWARTRRSGAPPLARPPSTAFRTQWPACSSTGELTVSSYDPDALADPAVAALMARVEVRGDPVLTAMLPARIPNRVTIRLTSGDELVREVLDAPGGHGTPMTDEQFEEKFTALVAPLTSAERCGRLLDEIWNVDRAPTVTALTGALVVVDDHPTLDGPSRETS</sequence>
<feature type="domain" description="MmgE/PrpD N-terminal" evidence="2">
    <location>
        <begin position="1"/>
        <end position="101"/>
    </location>
</feature>
<protein>
    <submittedName>
        <fullName evidence="4">MmgE/PrpD family protein</fullName>
    </submittedName>
</protein>